<reference evidence="1 2" key="1">
    <citation type="submission" date="2016-11" db="EMBL/GenBank/DDBJ databases">
        <authorList>
            <person name="Jaros S."/>
            <person name="Januszkiewicz K."/>
            <person name="Wedrychowicz H."/>
        </authorList>
    </citation>
    <scope>NUCLEOTIDE SEQUENCE [LARGE SCALE GENOMIC DNA]</scope>
    <source>
        <strain evidence="1 2">DSM 100565</strain>
    </source>
</reference>
<gene>
    <name evidence="1" type="ORF">SAMN05444417_2033</name>
</gene>
<dbReference type="RefSeq" id="WP_212590714.1">
    <property type="nucleotide sequence ID" value="NZ_FQYO01000003.1"/>
</dbReference>
<evidence type="ECO:0000313" key="1">
    <source>
        <dbReference type="EMBL" id="SHI85736.1"/>
    </source>
</evidence>
<evidence type="ECO:0000313" key="2">
    <source>
        <dbReference type="Proteomes" id="UP000184292"/>
    </source>
</evidence>
<accession>A0A1M6EK05</accession>
<keyword evidence="2" id="KW-1185">Reference proteome</keyword>
<evidence type="ECO:0008006" key="3">
    <source>
        <dbReference type="Google" id="ProtNLM"/>
    </source>
</evidence>
<organism evidence="1 2">
    <name type="scientific">Wenxinia saemankumensis</name>
    <dbReference type="NCBI Taxonomy" id="1447782"/>
    <lineage>
        <taxon>Bacteria</taxon>
        <taxon>Pseudomonadati</taxon>
        <taxon>Pseudomonadota</taxon>
        <taxon>Alphaproteobacteria</taxon>
        <taxon>Rhodobacterales</taxon>
        <taxon>Roseobacteraceae</taxon>
        <taxon>Wenxinia</taxon>
    </lineage>
</organism>
<dbReference type="Proteomes" id="UP000184292">
    <property type="component" value="Unassembled WGS sequence"/>
</dbReference>
<dbReference type="AlphaFoldDB" id="A0A1M6EK05"/>
<dbReference type="STRING" id="1447782.SAMN05444417_2033"/>
<sequence length="825" mass="90673">MPHLTRPLPAGAPLTLWRHSPVAAAEFDVEPRPMKGEMDPFFFLTKEKNFIPHEYPCRTEFAARFRGRRPEPLQTGPAEEVWLGFGSPRLDLSGFWFRATRVAARATGTILAEAAGRARLRLATCGGAILTVNGQEVLWTAAYKRNFEESAEVEVDLVPGENRVEVVFDDLAERDARFYVQLDYLSGPAARQGIDVQGTGAASVEDALTRMHVERASYDGGTVALILAAPLPGPARATIRVEGDFMSHDPYPPVHVDLAEGATRIEVGAADDLPADFRHLAVRLEMDGFAAERTFGTEISHATRQGPAPSTLLGRIDEALAVIARDGESDTVRALARLATGDGGDETRRMIEDTLPRIDACWDCADFALVPLIWGRSRFGDLLGADLCARIDATILGYRYWMDEPGNDVQWYFSENHALLFHTAAHLGGHLLPEATFARSGRTGAEQSRIGAERLRAWFDHFEQWEMAEFNSGQYFPIDLKGLTAIQALSPDADLRDRAAKAIARLVEIVANSAHRGVLTAAQGRSYEHSLRAAGSHELTAMARMLWGTGSFGARFHCVPGLALCLRDHDLDLPNLTSRAVWRSEDAQDWSFAQGQNRIAKLTHYKTADYALGTATAYRWYDWGYQETLLQLRMGSDPNAQVWINHPGEVIHSGYGRPSYWGGSASVPRVQQYRDLAIVRFAGQPPQPAFIHAWFPAASFDAARVEGDTAWAEAGAARLMLRASGPLEAVSEGPTAGNELRLAGLDGWWLVRLGRAAVAGGDFAARLMHLRPEDREGTLALDDPDYGMVLFHPDGTVEGEGRRIRPEDITVSGTRTILPRGPLRT</sequence>
<dbReference type="EMBL" id="FQYO01000003">
    <property type="protein sequence ID" value="SHI85736.1"/>
    <property type="molecule type" value="Genomic_DNA"/>
</dbReference>
<proteinExistence type="predicted"/>
<protein>
    <recommendedName>
        <fullName evidence="3">PA14 domain-containing protein</fullName>
    </recommendedName>
</protein>
<name>A0A1M6EK05_9RHOB</name>